<evidence type="ECO:0000313" key="3">
    <source>
        <dbReference type="EMBL" id="OWP05144.1"/>
    </source>
</evidence>
<dbReference type="InParanoid" id="A0A218ZBP6"/>
<dbReference type="InterPro" id="IPR055481">
    <property type="entry name" value="DUF7053"/>
</dbReference>
<name>A0A218ZBP6_9HELO</name>
<gene>
    <name evidence="3" type="ORF">B2J93_3275</name>
</gene>
<dbReference type="PANTHER" id="PTHR38117">
    <property type="entry name" value="NACHT AND WD40 DOMAIN PROTEIN"/>
    <property type="match status" value="1"/>
</dbReference>
<feature type="region of interest" description="Disordered" evidence="1">
    <location>
        <begin position="168"/>
        <end position="241"/>
    </location>
</feature>
<feature type="compositionally biased region" description="Low complexity" evidence="1">
    <location>
        <begin position="220"/>
        <end position="232"/>
    </location>
</feature>
<accession>A0A218ZBP6</accession>
<dbReference type="STRING" id="503106.A0A218ZBP6"/>
<feature type="domain" description="DUF7053" evidence="2">
    <location>
        <begin position="3"/>
        <end position="167"/>
    </location>
</feature>
<dbReference type="PANTHER" id="PTHR38117:SF2">
    <property type="entry name" value="NACHT AND WD40 DOMAIN PROTEIN"/>
    <property type="match status" value="1"/>
</dbReference>
<dbReference type="Pfam" id="PF23155">
    <property type="entry name" value="DUF7053"/>
    <property type="match status" value="1"/>
</dbReference>
<evidence type="ECO:0000259" key="2">
    <source>
        <dbReference type="Pfam" id="PF23155"/>
    </source>
</evidence>
<organism evidence="3 4">
    <name type="scientific">Diplocarpon coronariae</name>
    <dbReference type="NCBI Taxonomy" id="2795749"/>
    <lineage>
        <taxon>Eukaryota</taxon>
        <taxon>Fungi</taxon>
        <taxon>Dikarya</taxon>
        <taxon>Ascomycota</taxon>
        <taxon>Pezizomycotina</taxon>
        <taxon>Leotiomycetes</taxon>
        <taxon>Helotiales</taxon>
        <taxon>Drepanopezizaceae</taxon>
        <taxon>Diplocarpon</taxon>
    </lineage>
</organism>
<evidence type="ECO:0000313" key="4">
    <source>
        <dbReference type="Proteomes" id="UP000242519"/>
    </source>
</evidence>
<proteinExistence type="predicted"/>
<feature type="compositionally biased region" description="Low complexity" evidence="1">
    <location>
        <begin position="179"/>
        <end position="194"/>
    </location>
</feature>
<comment type="caution">
    <text evidence="3">The sequence shown here is derived from an EMBL/GenBank/DDBJ whole genome shotgun (WGS) entry which is preliminary data.</text>
</comment>
<dbReference type="OrthoDB" id="3246050at2759"/>
<dbReference type="AlphaFoldDB" id="A0A218ZBP6"/>
<protein>
    <recommendedName>
        <fullName evidence="2">DUF7053 domain-containing protein</fullName>
    </recommendedName>
</protein>
<evidence type="ECO:0000256" key="1">
    <source>
        <dbReference type="SAM" id="MobiDB-lite"/>
    </source>
</evidence>
<sequence>MSRRTVFTTRTPLPAGISRAAVMATLRAHTAMIDLNPLVRERHAIPPPRHAAPDELHGVWYSVTDHVPFLPAGLASRQVSYTCCFHDVPDGLQTHCYAPCGLEIRARWTVGGSLPGEPTAPAERRLGAPRHGLWLREDMRCNILIGGFVRRTLKKAHARLVGRLQARSLAQEASPDNHASAPSGPSPSPGSGTPERGAGRTRRVGMPGAPARRRARVTDAPRALRGAGRNAARGGGGDREVSWCSSVRQRTRGLQRDGPGVEACSGGTGSTFTGSAQAAGCTYSVP</sequence>
<keyword evidence="4" id="KW-1185">Reference proteome</keyword>
<dbReference type="Proteomes" id="UP000242519">
    <property type="component" value="Unassembled WGS sequence"/>
</dbReference>
<dbReference type="EMBL" id="MZNU01000077">
    <property type="protein sequence ID" value="OWP05144.1"/>
    <property type="molecule type" value="Genomic_DNA"/>
</dbReference>
<reference evidence="3 4" key="1">
    <citation type="submission" date="2017-04" db="EMBL/GenBank/DDBJ databases">
        <title>Draft genome sequence of Marssonina coronaria NL1: causal agent of apple blotch.</title>
        <authorList>
            <person name="Cheng Q."/>
        </authorList>
    </citation>
    <scope>NUCLEOTIDE SEQUENCE [LARGE SCALE GENOMIC DNA]</scope>
    <source>
        <strain evidence="3 4">NL1</strain>
    </source>
</reference>